<sequence length="62" mass="6949">MDVFLRPQVGLVPRLDLNHEVIAHVLVRHNGSAVGVRVPGLLVECQRAFGCDHLHKPRDFTL</sequence>
<reference evidence="1" key="1">
    <citation type="submission" date="2014-11" db="EMBL/GenBank/DDBJ databases">
        <authorList>
            <person name="Amaro Gonzalez C."/>
        </authorList>
    </citation>
    <scope>NUCLEOTIDE SEQUENCE</scope>
</reference>
<proteinExistence type="predicted"/>
<dbReference type="AlphaFoldDB" id="A0A0E9WCY6"/>
<name>A0A0E9WCY6_ANGAN</name>
<evidence type="ECO:0000313" key="1">
    <source>
        <dbReference type="EMBL" id="JAH87338.1"/>
    </source>
</evidence>
<accession>A0A0E9WCY6</accession>
<organism evidence="1">
    <name type="scientific">Anguilla anguilla</name>
    <name type="common">European freshwater eel</name>
    <name type="synonym">Muraena anguilla</name>
    <dbReference type="NCBI Taxonomy" id="7936"/>
    <lineage>
        <taxon>Eukaryota</taxon>
        <taxon>Metazoa</taxon>
        <taxon>Chordata</taxon>
        <taxon>Craniata</taxon>
        <taxon>Vertebrata</taxon>
        <taxon>Euteleostomi</taxon>
        <taxon>Actinopterygii</taxon>
        <taxon>Neopterygii</taxon>
        <taxon>Teleostei</taxon>
        <taxon>Anguilliformes</taxon>
        <taxon>Anguillidae</taxon>
        <taxon>Anguilla</taxon>
    </lineage>
</organism>
<protein>
    <submittedName>
        <fullName evidence="1">Uncharacterized protein</fullName>
    </submittedName>
</protein>
<dbReference type="EMBL" id="GBXM01021239">
    <property type="protein sequence ID" value="JAH87338.1"/>
    <property type="molecule type" value="Transcribed_RNA"/>
</dbReference>
<reference evidence="1" key="2">
    <citation type="journal article" date="2015" name="Fish Shellfish Immunol.">
        <title>Early steps in the European eel (Anguilla anguilla)-Vibrio vulnificus interaction in the gills: Role of the RtxA13 toxin.</title>
        <authorList>
            <person name="Callol A."/>
            <person name="Pajuelo D."/>
            <person name="Ebbesson L."/>
            <person name="Teles M."/>
            <person name="MacKenzie S."/>
            <person name="Amaro C."/>
        </authorList>
    </citation>
    <scope>NUCLEOTIDE SEQUENCE</scope>
</reference>